<dbReference type="InterPro" id="IPR045141">
    <property type="entry name" value="NAA60-like"/>
</dbReference>
<proteinExistence type="inferred from homology"/>
<accession>A0A7S2SR30</accession>
<dbReference type="GO" id="GO:0007059">
    <property type="term" value="P:chromosome segregation"/>
    <property type="evidence" value="ECO:0007669"/>
    <property type="project" value="UniProtKB-KW"/>
</dbReference>
<feature type="region of interest" description="Disordered" evidence="11">
    <location>
        <begin position="293"/>
        <end position="362"/>
    </location>
</feature>
<evidence type="ECO:0000256" key="9">
    <source>
        <dbReference type="ARBA" id="ARBA00048017"/>
    </source>
</evidence>
<dbReference type="CDD" id="cd04301">
    <property type="entry name" value="NAT_SF"/>
    <property type="match status" value="1"/>
</dbReference>
<evidence type="ECO:0000256" key="4">
    <source>
        <dbReference type="ARBA" id="ARBA00022853"/>
    </source>
</evidence>
<keyword evidence="5" id="KW-0012">Acyltransferase</keyword>
<dbReference type="AlphaFoldDB" id="A0A7S2SR30"/>
<evidence type="ECO:0000259" key="12">
    <source>
        <dbReference type="PROSITE" id="PS51186"/>
    </source>
</evidence>
<evidence type="ECO:0000256" key="5">
    <source>
        <dbReference type="ARBA" id="ARBA00023315"/>
    </source>
</evidence>
<organism evidence="13">
    <name type="scientific">Rhizochromulina marina</name>
    <dbReference type="NCBI Taxonomy" id="1034831"/>
    <lineage>
        <taxon>Eukaryota</taxon>
        <taxon>Sar</taxon>
        <taxon>Stramenopiles</taxon>
        <taxon>Ochrophyta</taxon>
        <taxon>Dictyochophyceae</taxon>
        <taxon>Rhizochromulinales</taxon>
        <taxon>Rhizochromulina</taxon>
    </lineage>
</organism>
<comment type="catalytic activity">
    <reaction evidence="9">
        <text>L-lysyl-[protein] + acetyl-CoA = N(6)-acetyl-L-lysyl-[protein] + CoA + H(+)</text>
        <dbReference type="Rhea" id="RHEA:45948"/>
        <dbReference type="Rhea" id="RHEA-COMP:9752"/>
        <dbReference type="Rhea" id="RHEA-COMP:10731"/>
        <dbReference type="ChEBI" id="CHEBI:15378"/>
        <dbReference type="ChEBI" id="CHEBI:29969"/>
        <dbReference type="ChEBI" id="CHEBI:57287"/>
        <dbReference type="ChEBI" id="CHEBI:57288"/>
        <dbReference type="ChEBI" id="CHEBI:61930"/>
        <dbReference type="EC" id="2.3.1.48"/>
    </reaction>
</comment>
<comment type="similarity">
    <text evidence="6">Belongs to the acetyltransferase family. NAA60 subfamily.</text>
</comment>
<evidence type="ECO:0000256" key="11">
    <source>
        <dbReference type="SAM" id="MobiDB-lite"/>
    </source>
</evidence>
<dbReference type="PROSITE" id="PS51186">
    <property type="entry name" value="GNAT"/>
    <property type="match status" value="1"/>
</dbReference>
<name>A0A7S2SR30_9STRA</name>
<evidence type="ECO:0000256" key="2">
    <source>
        <dbReference type="ARBA" id="ARBA00022679"/>
    </source>
</evidence>
<evidence type="ECO:0000256" key="7">
    <source>
        <dbReference type="ARBA" id="ARBA00026111"/>
    </source>
</evidence>
<dbReference type="Pfam" id="PF00583">
    <property type="entry name" value="Acetyltransf_1"/>
    <property type="match status" value="1"/>
</dbReference>
<evidence type="ECO:0000256" key="10">
    <source>
        <dbReference type="ARBA" id="ARBA00048848"/>
    </source>
</evidence>
<keyword evidence="2" id="KW-0808">Transferase</keyword>
<dbReference type="EC" id="2.3.1.48" evidence="1"/>
<evidence type="ECO:0000256" key="6">
    <source>
        <dbReference type="ARBA" id="ARBA00025774"/>
    </source>
</evidence>
<sequence>MASTTETGLVAGLWRRPLQPEDLEEIKLLHEEWFPVRYSMRFYNSVVRGVMMDTDQPIISVVAVDPLEPRAAPELASLSTEDQRHVALELTGGATSPAAQRADSPHAPESRYAGRPEEAAAAPPPTLATRPARSLKRGRIAGAVIAQVIPERDCGDDGVLAPQGLFSCSRRRSVMYILTLGTREEYRRRGVAQSLLAQCVERAKATPGCDAVYLHVITYNTAAIRFYEKNGFVRLRELKSYYKIAGKPYDSYIYVNNVANPQPQFPVLAWLFALILPLFGLLRTVIMGLDPVSPLQSSGPPRRRLSARAANGHREGEGQDHRECSTGTAVRCSSWPEQPRGAPHVTVSETGRDISRDPEAPP</sequence>
<feature type="domain" description="N-acetyltransferase" evidence="12">
    <location>
        <begin position="62"/>
        <end position="250"/>
    </location>
</feature>
<dbReference type="InterPro" id="IPR000182">
    <property type="entry name" value="GNAT_dom"/>
</dbReference>
<evidence type="ECO:0000256" key="1">
    <source>
        <dbReference type="ARBA" id="ARBA00013184"/>
    </source>
</evidence>
<dbReference type="EMBL" id="HBHJ01027597">
    <property type="protein sequence ID" value="CAD9707277.1"/>
    <property type="molecule type" value="Transcribed_RNA"/>
</dbReference>
<feature type="compositionally biased region" description="Basic and acidic residues" evidence="11">
    <location>
        <begin position="103"/>
        <end position="118"/>
    </location>
</feature>
<evidence type="ECO:0000313" key="13">
    <source>
        <dbReference type="EMBL" id="CAD9707277.1"/>
    </source>
</evidence>
<dbReference type="EC" id="2.3.1.259" evidence="7"/>
<dbReference type="GO" id="GO:0000139">
    <property type="term" value="C:Golgi membrane"/>
    <property type="evidence" value="ECO:0007669"/>
    <property type="project" value="TreeGrafter"/>
</dbReference>
<gene>
    <name evidence="13" type="ORF">RMAR1173_LOCUS18268</name>
</gene>
<keyword evidence="4" id="KW-0156">Chromatin regulator</keyword>
<dbReference type="PANTHER" id="PTHR14744:SF15">
    <property type="entry name" value="N-ALPHA-ACETYLTRANSFERASE 60"/>
    <property type="match status" value="1"/>
</dbReference>
<dbReference type="SUPFAM" id="SSF55729">
    <property type="entry name" value="Acyl-CoA N-acyltransferases (Nat)"/>
    <property type="match status" value="1"/>
</dbReference>
<comment type="catalytic activity">
    <reaction evidence="10">
        <text>N-terminal L-methionyl-[transmembrane protein] + acetyl-CoA = N-terminal N(alpha)-acetyl-L-methionyl-[transmembrane protein] + CoA + H(+)</text>
        <dbReference type="Rhea" id="RHEA:50604"/>
        <dbReference type="Rhea" id="RHEA-COMP:12745"/>
        <dbReference type="Rhea" id="RHEA-COMP:12746"/>
        <dbReference type="ChEBI" id="CHEBI:15378"/>
        <dbReference type="ChEBI" id="CHEBI:57287"/>
        <dbReference type="ChEBI" id="CHEBI:57288"/>
        <dbReference type="ChEBI" id="CHEBI:64731"/>
        <dbReference type="ChEBI" id="CHEBI:133414"/>
        <dbReference type="EC" id="2.3.1.259"/>
    </reaction>
</comment>
<dbReference type="PANTHER" id="PTHR14744">
    <property type="entry name" value="N-ALPHA-ACETYLTRANSFERASE 60"/>
    <property type="match status" value="1"/>
</dbReference>
<feature type="compositionally biased region" description="Basic and acidic residues" evidence="11">
    <location>
        <begin position="312"/>
        <end position="324"/>
    </location>
</feature>
<evidence type="ECO:0000256" key="8">
    <source>
        <dbReference type="ARBA" id="ARBA00026144"/>
    </source>
</evidence>
<feature type="compositionally biased region" description="Basic and acidic residues" evidence="11">
    <location>
        <begin position="350"/>
        <end position="362"/>
    </location>
</feature>
<reference evidence="13" key="1">
    <citation type="submission" date="2021-01" db="EMBL/GenBank/DDBJ databases">
        <authorList>
            <person name="Corre E."/>
            <person name="Pelletier E."/>
            <person name="Niang G."/>
            <person name="Scheremetjew M."/>
            <person name="Finn R."/>
            <person name="Kale V."/>
            <person name="Holt S."/>
            <person name="Cochrane G."/>
            <person name="Meng A."/>
            <person name="Brown T."/>
            <person name="Cohen L."/>
        </authorList>
    </citation>
    <scope>NUCLEOTIDE SEQUENCE</scope>
    <source>
        <strain evidence="13">CCMP1243</strain>
    </source>
</reference>
<keyword evidence="3" id="KW-0159">Chromosome partition</keyword>
<protein>
    <recommendedName>
        <fullName evidence="8">N-alpha-acetyltransferase 60</fullName>
        <ecNumber evidence="7">2.3.1.259</ecNumber>
        <ecNumber evidence="1">2.3.1.48</ecNumber>
    </recommendedName>
</protein>
<evidence type="ECO:0000256" key="3">
    <source>
        <dbReference type="ARBA" id="ARBA00022829"/>
    </source>
</evidence>
<dbReference type="InterPro" id="IPR016181">
    <property type="entry name" value="Acyl_CoA_acyltransferase"/>
</dbReference>
<dbReference type="GO" id="GO:0004402">
    <property type="term" value="F:histone acetyltransferase activity"/>
    <property type="evidence" value="ECO:0007669"/>
    <property type="project" value="TreeGrafter"/>
</dbReference>
<feature type="region of interest" description="Disordered" evidence="11">
    <location>
        <begin position="92"/>
        <end position="133"/>
    </location>
</feature>
<dbReference type="GO" id="GO:0120518">
    <property type="term" value="F:protein N-terminal-methionine acetyltransferase activity"/>
    <property type="evidence" value="ECO:0007669"/>
    <property type="project" value="UniProtKB-EC"/>
</dbReference>
<dbReference type="Gene3D" id="3.40.630.30">
    <property type="match status" value="1"/>
</dbReference>